<dbReference type="Pfam" id="PF26102">
    <property type="entry name" value="Ig_SPL7"/>
    <property type="match status" value="1"/>
</dbReference>
<dbReference type="PROSITE" id="PS51141">
    <property type="entry name" value="ZF_SBP"/>
    <property type="match status" value="1"/>
</dbReference>
<feature type="region of interest" description="Disordered" evidence="5">
    <location>
        <begin position="76"/>
        <end position="97"/>
    </location>
</feature>
<evidence type="ECO:0000256" key="2">
    <source>
        <dbReference type="ARBA" id="ARBA00022771"/>
    </source>
</evidence>
<dbReference type="Gene3D" id="4.10.1100.10">
    <property type="entry name" value="Transcription factor, SBP-box domain"/>
    <property type="match status" value="1"/>
</dbReference>
<evidence type="ECO:0000256" key="3">
    <source>
        <dbReference type="ARBA" id="ARBA00022833"/>
    </source>
</evidence>
<feature type="region of interest" description="Disordered" evidence="5">
    <location>
        <begin position="141"/>
        <end position="160"/>
    </location>
</feature>
<dbReference type="SUPFAM" id="SSF103612">
    <property type="entry name" value="SBT domain"/>
    <property type="match status" value="1"/>
</dbReference>
<dbReference type="GO" id="GO:0005634">
    <property type="term" value="C:nucleus"/>
    <property type="evidence" value="ECO:0007669"/>
    <property type="project" value="InterPro"/>
</dbReference>
<dbReference type="InterPro" id="IPR044817">
    <property type="entry name" value="SBP-like"/>
</dbReference>
<feature type="compositionally biased region" description="Polar residues" evidence="5">
    <location>
        <begin position="141"/>
        <end position="157"/>
    </location>
</feature>
<feature type="compositionally biased region" description="Low complexity" evidence="5">
    <location>
        <begin position="320"/>
        <end position="331"/>
    </location>
</feature>
<evidence type="ECO:0000256" key="4">
    <source>
        <dbReference type="PROSITE-ProRule" id="PRU00470"/>
    </source>
</evidence>
<dbReference type="Proteomes" id="UP000636800">
    <property type="component" value="Chromosome 6"/>
</dbReference>
<organism evidence="8 9">
    <name type="scientific">Vanilla planifolia</name>
    <name type="common">Vanilla</name>
    <dbReference type="NCBI Taxonomy" id="51239"/>
    <lineage>
        <taxon>Eukaryota</taxon>
        <taxon>Viridiplantae</taxon>
        <taxon>Streptophyta</taxon>
        <taxon>Embryophyta</taxon>
        <taxon>Tracheophyta</taxon>
        <taxon>Spermatophyta</taxon>
        <taxon>Magnoliopsida</taxon>
        <taxon>Liliopsida</taxon>
        <taxon>Asparagales</taxon>
        <taxon>Orchidaceae</taxon>
        <taxon>Vanilloideae</taxon>
        <taxon>Vanilleae</taxon>
        <taxon>Vanilla</taxon>
    </lineage>
</organism>
<keyword evidence="6" id="KW-1133">Transmembrane helix</keyword>
<gene>
    <name evidence="8" type="ORF">HPP92_012770</name>
</gene>
<dbReference type="InterPro" id="IPR004333">
    <property type="entry name" value="SBP_dom"/>
</dbReference>
<keyword evidence="9" id="KW-1185">Reference proteome</keyword>
<dbReference type="AlphaFoldDB" id="A0A835UU74"/>
<evidence type="ECO:0000256" key="6">
    <source>
        <dbReference type="SAM" id="Phobius"/>
    </source>
</evidence>
<keyword evidence="3" id="KW-0862">Zinc</keyword>
<accession>A0A835UU74</accession>
<evidence type="ECO:0000259" key="7">
    <source>
        <dbReference type="PROSITE" id="PS51141"/>
    </source>
</evidence>
<feature type="domain" description="SBP-type" evidence="7">
    <location>
        <begin position="9"/>
        <end position="86"/>
    </location>
</feature>
<dbReference type="EMBL" id="JADCNL010000006">
    <property type="protein sequence ID" value="KAG0475929.1"/>
    <property type="molecule type" value="Genomic_DNA"/>
</dbReference>
<proteinExistence type="predicted"/>
<dbReference type="GO" id="GO:0003677">
    <property type="term" value="F:DNA binding"/>
    <property type="evidence" value="ECO:0007669"/>
    <property type="project" value="InterPro"/>
</dbReference>
<dbReference type="OrthoDB" id="780193at2759"/>
<feature type="compositionally biased region" description="Basic residues" evidence="5">
    <location>
        <begin position="76"/>
        <end position="85"/>
    </location>
</feature>
<dbReference type="GO" id="GO:0008270">
    <property type="term" value="F:zinc ion binding"/>
    <property type="evidence" value="ECO:0007669"/>
    <property type="project" value="UniProtKB-KW"/>
</dbReference>
<protein>
    <recommendedName>
        <fullName evidence="7">SBP-type domain-containing protein</fullName>
    </recommendedName>
</protein>
<evidence type="ECO:0000313" key="8">
    <source>
        <dbReference type="EMBL" id="KAG0475929.1"/>
    </source>
</evidence>
<keyword evidence="2 4" id="KW-0863">Zinc-finger</keyword>
<dbReference type="Pfam" id="PF03110">
    <property type="entry name" value="SBP"/>
    <property type="match status" value="1"/>
</dbReference>
<keyword evidence="6" id="KW-0812">Transmembrane</keyword>
<feature type="transmembrane region" description="Helical" evidence="6">
    <location>
        <begin position="838"/>
        <end position="861"/>
    </location>
</feature>
<keyword evidence="6" id="KW-0472">Membrane</keyword>
<evidence type="ECO:0000256" key="5">
    <source>
        <dbReference type="SAM" id="MobiDB-lite"/>
    </source>
</evidence>
<sequence>MVQASNSNRSKCQVEGCGVDLCQSKDYHRRHKVCEMHAKASSAMVGNVIQRFCQQCSRFHLLQEFDEGKRSCRRRLAGHNKRRRKNNADATPNGSAAADDQTMGYLLISLLRILANLNSDRSEQSKDQELLTNLLRNIASLSGPSNDNKSSGVQEASQGLHAVDTSAGTSKNIVATASLISGALPMAENFNALCPPSKTQSAAPMASNHMASVNVAPSEIRCQQMCSGTSFSETLRLSGRLMTEANGLPIKSFMLPTACTSNGVRTNGFDLNTVCDDEQEVVLGCQQPQNPETLQVTSNCPPWMLKDIQQRSPPQTSGNTDSTSTRSPSSSNGDAQSRTDRIVFKLFGKDPSDFPLVLRTQIFDWLSHSPTDIESYIRPGCIVLTLYFRLGVSTWDELCYDLGSSLKRLLLLAADDFWRVGWIYATVQHNFAVIYNGQVVLNKSLMMDRYCCCRILCVTPIAVPPSSRITFKVKVSNLPQCTRLYCAFEGEYLIEDTDQESVGYLDNVSRHEQFQFLNFSCVIPDAIGRGFIEVEENSLSSGFFPFIVAEEDVCAELRMLESSIDVASSDELLEEEVESERSPCMTFLHEMGWLLRRCQLRSRSEVQSSCLEPFSLVRFRWILRFAINHDWSAIVKKLLDILFEGNIDSGELCPTKVALSEDLLHYAVQRSSKSIVKFLLRYKPKKHSDRDLNLFKPDMRGPCNKTPLHVAAVSSNADALLDILTDDPGQLGVKAWRSSRDSTGFTPEDYARARGHESYIFMMQKKINRSTETCDVVVNIPTKSSFVSDSNHKQSEELKHGKQSGLEVEKIKAKVSQPPICKLCEQHLACRRSMGTSLIYRPMLLSMVGIAAVCVCVGLLLKGPPEVDFVYPPFRWELLDWGFM</sequence>
<dbReference type="InterPro" id="IPR036893">
    <property type="entry name" value="SBP_sf"/>
</dbReference>
<dbReference type="InterPro" id="IPR036770">
    <property type="entry name" value="Ankyrin_rpt-contain_sf"/>
</dbReference>
<dbReference type="PANTHER" id="PTHR31251:SF86">
    <property type="entry name" value="SQUAMOSA PROMOTER-BINDING-LIKE PROTEIN 1"/>
    <property type="match status" value="1"/>
</dbReference>
<dbReference type="SUPFAM" id="SSF48403">
    <property type="entry name" value="Ankyrin repeat"/>
    <property type="match status" value="1"/>
</dbReference>
<name>A0A835UU74_VANPL</name>
<reference evidence="8 9" key="1">
    <citation type="journal article" date="2020" name="Nat. Food">
        <title>A phased Vanilla planifolia genome enables genetic improvement of flavour and production.</title>
        <authorList>
            <person name="Hasing T."/>
            <person name="Tang H."/>
            <person name="Brym M."/>
            <person name="Khazi F."/>
            <person name="Huang T."/>
            <person name="Chambers A.H."/>
        </authorList>
    </citation>
    <scope>NUCLEOTIDE SEQUENCE [LARGE SCALE GENOMIC DNA]</scope>
    <source>
        <tissue evidence="8">Leaf</tissue>
    </source>
</reference>
<feature type="compositionally biased region" description="Polar residues" evidence="5">
    <location>
        <begin position="310"/>
        <end position="319"/>
    </location>
</feature>
<keyword evidence="1" id="KW-0479">Metal-binding</keyword>
<evidence type="ECO:0000313" key="9">
    <source>
        <dbReference type="Proteomes" id="UP000636800"/>
    </source>
</evidence>
<dbReference type="Gene3D" id="1.25.40.20">
    <property type="entry name" value="Ankyrin repeat-containing domain"/>
    <property type="match status" value="1"/>
</dbReference>
<feature type="region of interest" description="Disordered" evidence="5">
    <location>
        <begin position="305"/>
        <end position="336"/>
    </location>
</feature>
<evidence type="ECO:0000256" key="1">
    <source>
        <dbReference type="ARBA" id="ARBA00022723"/>
    </source>
</evidence>
<dbReference type="PANTHER" id="PTHR31251">
    <property type="entry name" value="SQUAMOSA PROMOTER-BINDING-LIKE PROTEIN 4"/>
    <property type="match status" value="1"/>
</dbReference>
<comment type="caution">
    <text evidence="8">The sequence shown here is derived from an EMBL/GenBank/DDBJ whole genome shotgun (WGS) entry which is preliminary data.</text>
</comment>